<gene>
    <name evidence="2" type="ORF">BI350_05625</name>
</gene>
<evidence type="ECO:0000259" key="1">
    <source>
        <dbReference type="Pfam" id="PF00144"/>
    </source>
</evidence>
<dbReference type="PANTHER" id="PTHR46825:SF9">
    <property type="entry name" value="BETA-LACTAMASE-RELATED DOMAIN-CONTAINING PROTEIN"/>
    <property type="match status" value="1"/>
</dbReference>
<sequence length="423" mass="47235">MTEWQPLEKAINAIMKRDQIPGAAVAISKDNEVIFAKGFGKANIENNEKVTPNTIFGTASITKSFTALAIIKLEEEGKLALDDAVKKHLPQFELNGYENIEAIKIHHLLSHTTGIPTIERKEQLKEFTGHLLYLKEADIQPLGEPGAYFCYNNDMFLLLGAIIERVTGQNYKEFIKKEIILPSEMNRTTFELSEVAEYDDVATPYVFENGYLKKCAWPTLGNYAVGGGIRSTVLDLVKYGQIYLKEANIMSEPVHQTHGTRAYGYGLHITPNYGEVTLVEHGGGQPGVSSNFGFIPEENIVIAVLTNVSGVNAGDIWLCAANAALGIPLTRLRSIEPHYHMKEYELPKFIGTYQTGEGAVIEISSAIGQLQATVKAKNYMLRASNEETLVLQPIEEPIRFYFDENDEAWALFYGLRMYVKKEE</sequence>
<dbReference type="AlphaFoldDB" id="A0A1D8JEF0"/>
<dbReference type="SUPFAM" id="SSF56601">
    <property type="entry name" value="beta-lactamase/transpeptidase-like"/>
    <property type="match status" value="1"/>
</dbReference>
<dbReference type="KEGG" id="surl:BI350_05625"/>
<keyword evidence="3" id="KW-1185">Reference proteome</keyword>
<dbReference type="Pfam" id="PF00144">
    <property type="entry name" value="Beta-lactamase"/>
    <property type="match status" value="1"/>
</dbReference>
<dbReference type="InterPro" id="IPR050491">
    <property type="entry name" value="AmpC-like"/>
</dbReference>
<dbReference type="PANTHER" id="PTHR46825">
    <property type="entry name" value="D-ALANYL-D-ALANINE-CARBOXYPEPTIDASE/ENDOPEPTIDASE AMPH"/>
    <property type="match status" value="1"/>
</dbReference>
<dbReference type="Proteomes" id="UP000185746">
    <property type="component" value="Chromosome"/>
</dbReference>
<dbReference type="InterPro" id="IPR001466">
    <property type="entry name" value="Beta-lactam-related"/>
</dbReference>
<reference evidence="2 3" key="1">
    <citation type="submission" date="2016-09" db="EMBL/GenBank/DDBJ databases">
        <title>Complete genome sequence of the Lysinibacillus sphaericus LMG 22257, a specie of Bacillus with ureolytic activity that can effectively biodeposit calcium carbonate.</title>
        <authorList>
            <person name="Yan W."/>
        </authorList>
    </citation>
    <scope>NUCLEOTIDE SEQUENCE [LARGE SCALE GENOMIC DNA]</scope>
    <source>
        <strain evidence="2 3">LMG 22257</strain>
    </source>
</reference>
<dbReference type="RefSeq" id="WP_075527202.1">
    <property type="nucleotide sequence ID" value="NZ_CP017560.1"/>
</dbReference>
<evidence type="ECO:0000313" key="3">
    <source>
        <dbReference type="Proteomes" id="UP000185746"/>
    </source>
</evidence>
<evidence type="ECO:0000313" key="2">
    <source>
        <dbReference type="EMBL" id="AOV07076.1"/>
    </source>
</evidence>
<proteinExistence type="predicted"/>
<dbReference type="InterPro" id="IPR012338">
    <property type="entry name" value="Beta-lactam/transpept-like"/>
</dbReference>
<dbReference type="Gene3D" id="3.40.710.10">
    <property type="entry name" value="DD-peptidase/beta-lactamase superfamily"/>
    <property type="match status" value="1"/>
</dbReference>
<organism evidence="2 3">
    <name type="scientific">Sporosarcina ureilytica</name>
    <dbReference type="NCBI Taxonomy" id="298596"/>
    <lineage>
        <taxon>Bacteria</taxon>
        <taxon>Bacillati</taxon>
        <taxon>Bacillota</taxon>
        <taxon>Bacilli</taxon>
        <taxon>Bacillales</taxon>
        <taxon>Caryophanaceae</taxon>
        <taxon>Sporosarcina</taxon>
    </lineage>
</organism>
<name>A0A1D8JEF0_9BACL</name>
<accession>A0A1D8JEF0</accession>
<dbReference type="EMBL" id="CP017560">
    <property type="protein sequence ID" value="AOV07076.1"/>
    <property type="molecule type" value="Genomic_DNA"/>
</dbReference>
<feature type="domain" description="Beta-lactamase-related" evidence="1">
    <location>
        <begin position="8"/>
        <end position="311"/>
    </location>
</feature>
<protein>
    <recommendedName>
        <fullName evidence="1">Beta-lactamase-related domain-containing protein</fullName>
    </recommendedName>
</protein>